<keyword evidence="5" id="KW-0346">Stress response</keyword>
<evidence type="ECO:0000256" key="7">
    <source>
        <dbReference type="SAM" id="MobiDB-lite"/>
    </source>
</evidence>
<dbReference type="PRINTS" id="PR00773">
    <property type="entry name" value="GRPEPROTEIN"/>
</dbReference>
<comment type="subcellular location">
    <subcellularLocation>
        <location evidence="1">Cytoplasm</location>
    </subcellularLocation>
</comment>
<evidence type="ECO:0000256" key="4">
    <source>
        <dbReference type="ARBA" id="ARBA00022490"/>
    </source>
</evidence>
<dbReference type="InterPro" id="IPR009012">
    <property type="entry name" value="GrpE_head"/>
</dbReference>
<protein>
    <recommendedName>
        <fullName evidence="9">HSP-70 cofactor</fullName>
    </recommendedName>
</protein>
<dbReference type="AlphaFoldDB" id="A0A382DJ54"/>
<organism evidence="8">
    <name type="scientific">marine metagenome</name>
    <dbReference type="NCBI Taxonomy" id="408172"/>
    <lineage>
        <taxon>unclassified sequences</taxon>
        <taxon>metagenomes</taxon>
        <taxon>ecological metagenomes</taxon>
    </lineage>
</organism>
<feature type="compositionally biased region" description="Polar residues" evidence="7">
    <location>
        <begin position="16"/>
        <end position="29"/>
    </location>
</feature>
<dbReference type="PANTHER" id="PTHR21237:SF23">
    <property type="entry name" value="GRPE PROTEIN HOMOLOG, MITOCHONDRIAL"/>
    <property type="match status" value="1"/>
</dbReference>
<dbReference type="GO" id="GO:0006457">
    <property type="term" value="P:protein folding"/>
    <property type="evidence" value="ECO:0007669"/>
    <property type="project" value="InterPro"/>
</dbReference>
<dbReference type="GO" id="GO:0051087">
    <property type="term" value="F:protein-folding chaperone binding"/>
    <property type="evidence" value="ECO:0007669"/>
    <property type="project" value="InterPro"/>
</dbReference>
<sequence length="202" mass="23311">MTDDLKTKLSEDTQDGDTSMVENQDQASLESKPRGEGDQNEEETAKTTSVPVDPLAETERQRDEYREQLLRKTAEFDNYRKRVDRERRDLANYAAIDLLEQLLPSIDDLERALQVDTKLGKVETYRDGIELIHRQLMELLQKHQVTPLETAGVDFDPHFHEAVAHETSADHRDGEIIEEVRRGYLLGDRLLRPAMVKVAKRE</sequence>
<dbReference type="GO" id="GO:0051082">
    <property type="term" value="F:unfolded protein binding"/>
    <property type="evidence" value="ECO:0007669"/>
    <property type="project" value="TreeGrafter"/>
</dbReference>
<dbReference type="SUPFAM" id="SSF51064">
    <property type="entry name" value="Head domain of nucleotide exchange factor GrpE"/>
    <property type="match status" value="1"/>
</dbReference>
<dbReference type="GO" id="GO:0005737">
    <property type="term" value="C:cytoplasm"/>
    <property type="evidence" value="ECO:0007669"/>
    <property type="project" value="UniProtKB-SubCell"/>
</dbReference>
<dbReference type="CDD" id="cd00446">
    <property type="entry name" value="GrpE"/>
    <property type="match status" value="1"/>
</dbReference>
<evidence type="ECO:0000256" key="5">
    <source>
        <dbReference type="ARBA" id="ARBA00023016"/>
    </source>
</evidence>
<dbReference type="InterPro" id="IPR013805">
    <property type="entry name" value="GrpE_CC"/>
</dbReference>
<dbReference type="GO" id="GO:0000774">
    <property type="term" value="F:adenyl-nucleotide exchange factor activity"/>
    <property type="evidence" value="ECO:0007669"/>
    <property type="project" value="InterPro"/>
</dbReference>
<evidence type="ECO:0000256" key="2">
    <source>
        <dbReference type="ARBA" id="ARBA00009054"/>
    </source>
</evidence>
<accession>A0A382DJ54</accession>
<dbReference type="FunFam" id="2.30.22.10:FF:000001">
    <property type="entry name" value="Protein GrpE"/>
    <property type="match status" value="1"/>
</dbReference>
<dbReference type="NCBIfam" id="NF010738">
    <property type="entry name" value="PRK14140.1"/>
    <property type="match status" value="1"/>
</dbReference>
<evidence type="ECO:0000256" key="1">
    <source>
        <dbReference type="ARBA" id="ARBA00004496"/>
    </source>
</evidence>
<name>A0A382DJ54_9ZZZZ</name>
<dbReference type="EMBL" id="UINC01039324">
    <property type="protein sequence ID" value="SVB37647.1"/>
    <property type="molecule type" value="Genomic_DNA"/>
</dbReference>
<evidence type="ECO:0000313" key="8">
    <source>
        <dbReference type="EMBL" id="SVB37647.1"/>
    </source>
</evidence>
<keyword evidence="6" id="KW-0143">Chaperone</keyword>
<dbReference type="SUPFAM" id="SSF58014">
    <property type="entry name" value="Coiled-coil domain of nucleotide exchange factor GrpE"/>
    <property type="match status" value="1"/>
</dbReference>
<dbReference type="HAMAP" id="MF_01151">
    <property type="entry name" value="GrpE"/>
    <property type="match status" value="1"/>
</dbReference>
<evidence type="ECO:0000256" key="6">
    <source>
        <dbReference type="ARBA" id="ARBA00023186"/>
    </source>
</evidence>
<comment type="similarity">
    <text evidence="2">Belongs to the GrpE family.</text>
</comment>
<proteinExistence type="inferred from homology"/>
<dbReference type="GO" id="GO:0042803">
    <property type="term" value="F:protein homodimerization activity"/>
    <property type="evidence" value="ECO:0007669"/>
    <property type="project" value="InterPro"/>
</dbReference>
<feature type="region of interest" description="Disordered" evidence="7">
    <location>
        <begin position="1"/>
        <end position="62"/>
    </location>
</feature>
<dbReference type="InterPro" id="IPR000740">
    <property type="entry name" value="GrpE"/>
</dbReference>
<feature type="compositionally biased region" description="Basic and acidic residues" evidence="7">
    <location>
        <begin position="1"/>
        <end position="11"/>
    </location>
</feature>
<dbReference type="Gene3D" id="3.90.20.20">
    <property type="match status" value="1"/>
</dbReference>
<reference evidence="8" key="1">
    <citation type="submission" date="2018-05" db="EMBL/GenBank/DDBJ databases">
        <authorList>
            <person name="Lanie J.A."/>
            <person name="Ng W.-L."/>
            <person name="Kazmierczak K.M."/>
            <person name="Andrzejewski T.M."/>
            <person name="Davidsen T.M."/>
            <person name="Wayne K.J."/>
            <person name="Tettelin H."/>
            <person name="Glass J.I."/>
            <person name="Rusch D."/>
            <person name="Podicherti R."/>
            <person name="Tsui H.-C.T."/>
            <person name="Winkler M.E."/>
        </authorList>
    </citation>
    <scope>NUCLEOTIDE SEQUENCE</scope>
</reference>
<dbReference type="PANTHER" id="PTHR21237">
    <property type="entry name" value="GRPE PROTEIN"/>
    <property type="match status" value="1"/>
</dbReference>
<dbReference type="Pfam" id="PF01025">
    <property type="entry name" value="GrpE"/>
    <property type="match status" value="1"/>
</dbReference>
<gene>
    <name evidence="8" type="ORF">METZ01_LOCUS190501</name>
</gene>
<comment type="subunit">
    <text evidence="3">Homodimer.</text>
</comment>
<evidence type="ECO:0000256" key="3">
    <source>
        <dbReference type="ARBA" id="ARBA00011738"/>
    </source>
</evidence>
<dbReference type="Gene3D" id="2.30.22.10">
    <property type="entry name" value="Head domain of nucleotide exchange factor GrpE"/>
    <property type="match status" value="1"/>
</dbReference>
<evidence type="ECO:0008006" key="9">
    <source>
        <dbReference type="Google" id="ProtNLM"/>
    </source>
</evidence>
<dbReference type="PROSITE" id="PS01071">
    <property type="entry name" value="GRPE"/>
    <property type="match status" value="1"/>
</dbReference>
<keyword evidence="4" id="KW-0963">Cytoplasm</keyword>